<dbReference type="SUPFAM" id="SSF52540">
    <property type="entry name" value="P-loop containing nucleoside triphosphate hydrolases"/>
    <property type="match status" value="1"/>
</dbReference>
<dbReference type="EMBL" id="JAKVTV010000001">
    <property type="protein sequence ID" value="MCH4821590.1"/>
    <property type="molecule type" value="Genomic_DNA"/>
</dbReference>
<proteinExistence type="predicted"/>
<keyword evidence="2" id="KW-1185">Reference proteome</keyword>
<gene>
    <name evidence="1" type="ORF">ML462_00255</name>
</gene>
<dbReference type="InterPro" id="IPR027417">
    <property type="entry name" value="P-loop_NTPase"/>
</dbReference>
<dbReference type="Gene3D" id="3.40.50.300">
    <property type="entry name" value="P-loop containing nucleotide triphosphate hydrolases"/>
    <property type="match status" value="1"/>
</dbReference>
<evidence type="ECO:0000313" key="1">
    <source>
        <dbReference type="EMBL" id="MCH4821590.1"/>
    </source>
</evidence>
<organism evidence="1 2">
    <name type="scientific">Christiangramia lutea</name>
    <dbReference type="NCBI Taxonomy" id="1607951"/>
    <lineage>
        <taxon>Bacteria</taxon>
        <taxon>Pseudomonadati</taxon>
        <taxon>Bacteroidota</taxon>
        <taxon>Flavobacteriia</taxon>
        <taxon>Flavobacteriales</taxon>
        <taxon>Flavobacteriaceae</taxon>
        <taxon>Christiangramia</taxon>
    </lineage>
</organism>
<reference evidence="1" key="1">
    <citation type="submission" date="2022-03" db="EMBL/GenBank/DDBJ databases">
        <title>Gramella crocea sp. nov., isolated from activated sludge of a seafood processing plant.</title>
        <authorList>
            <person name="Zhang X."/>
        </authorList>
    </citation>
    <scope>NUCLEOTIDE SEQUENCE</scope>
    <source>
        <strain evidence="1">YJ019</strain>
    </source>
</reference>
<sequence length="252" mass="29262">MNKVICITGMHRSGTSLTASWLQKCGVDIGEGNLMGESAGNKLGHFEDLDFFNLHSEIITRNDPNSKGWIVNKPLKLQFNEKDRAEAKLIIDKKDKWDEVWGWKDPRTVLFLKDWQKEIPDLKFLFVWRSSNEVVNSLLRRYSKSQNKTDKIGFIRSLKTWKIYNSRILAFYKNNPNHCLLVNIDDIINNDKSIFSKINEMLDGKLEYIPLEQVVEESLFSKNKNRIITSLISLFLGIPKLEKQLTLVNQNS</sequence>
<comment type="caution">
    <text evidence="1">The sequence shown here is derived from an EMBL/GenBank/DDBJ whole genome shotgun (WGS) entry which is preliminary data.</text>
</comment>
<name>A0A9X2A7V9_9FLAO</name>
<evidence type="ECO:0000313" key="2">
    <source>
        <dbReference type="Proteomes" id="UP001139226"/>
    </source>
</evidence>
<accession>A0A9X2A7V9</accession>
<dbReference type="RefSeq" id="WP_240711730.1">
    <property type="nucleotide sequence ID" value="NZ_JAKVTV010000001.1"/>
</dbReference>
<dbReference type="AlphaFoldDB" id="A0A9X2A7V9"/>
<protein>
    <submittedName>
        <fullName evidence="1">Sulfotransferase</fullName>
    </submittedName>
</protein>
<dbReference type="Proteomes" id="UP001139226">
    <property type="component" value="Unassembled WGS sequence"/>
</dbReference>